<dbReference type="GO" id="GO:0016301">
    <property type="term" value="F:kinase activity"/>
    <property type="evidence" value="ECO:0007669"/>
    <property type="project" value="UniProtKB-KW"/>
</dbReference>
<dbReference type="SUPFAM" id="SSF56112">
    <property type="entry name" value="Protein kinase-like (PK-like)"/>
    <property type="match status" value="1"/>
</dbReference>
<keyword evidence="2" id="KW-0723">Serine/threonine-protein kinase</keyword>
<dbReference type="PROSITE" id="PS00108">
    <property type="entry name" value="PROTEIN_KINASE_ST"/>
    <property type="match status" value="1"/>
</dbReference>
<feature type="domain" description="PASTA" evidence="13">
    <location>
        <begin position="516"/>
        <end position="582"/>
    </location>
</feature>
<evidence type="ECO:0000256" key="2">
    <source>
        <dbReference type="ARBA" id="ARBA00022527"/>
    </source>
</evidence>
<keyword evidence="6 9" id="KW-0067">ATP-binding</keyword>
<evidence type="ECO:0000256" key="11">
    <source>
        <dbReference type="SAM" id="Phobius"/>
    </source>
</evidence>
<feature type="domain" description="PASTA" evidence="13">
    <location>
        <begin position="367"/>
        <end position="434"/>
    </location>
</feature>
<evidence type="ECO:0000256" key="5">
    <source>
        <dbReference type="ARBA" id="ARBA00022777"/>
    </source>
</evidence>
<sequence length="666" mass="71165">MIEPGNILNERYQLLKTLGEGGMANVYLAHDLILDRDVAVKVLRLDLQNDPDTIRRFQREAMATSELVHPNIVSIYDVGESHGQQYLVMEYVHGTDLKKYIVEHFPIPYQRVIDIMAQILSGVQLAHDHNIIHRDLKPQNILIDEDGNAKITDFGIAVALSDNSMTQTNSLLGSVHYLSPEQARGGMPTKQSDIYALGIILFEMLTGTVPFEGDSAVSIALKHFQEDMPAVRDFDPRIPQALENVVLKATAKEPADRYTSAAAMADDLKTALSASRAHEPKFVAATNSDLDETKVLPSAGAVAAASAAAASTQPASTQAATTDSAAKKRDNKNAKKKPTWSKYWPLIVAGVALLALIAFLIFAFTGAKGDVNVPDLRGMTQTQAKSALKAADLELGKVSKANSNSVAKNRVIRSEPGRKTSVKSKSKVDIVLSKGVEKFTVDDYTGELYDDVHSDLKSAGFTVKKTEKEDDAPEGTILSQSLQAGSKVVPADETITFTVSKGPKPIVSSSSSSEPEEKTVTVPDFIGQSADKVSSWASENGMKVIFEDQESDTIAKGDVISVSPASGSTLTAGETLTVARSTGAPASSSTSESSSSEPDDTSSSTPTVKSQVEAYVGKTYIALQGFATEKGYTVTTDAGDPSSDSVIVESIESVDDTTKVIVVTVK</sequence>
<evidence type="ECO:0000256" key="3">
    <source>
        <dbReference type="ARBA" id="ARBA00022679"/>
    </source>
</evidence>
<keyword evidence="11" id="KW-1133">Transmembrane helix</keyword>
<feature type="compositionally biased region" description="Low complexity" evidence="10">
    <location>
        <begin position="312"/>
        <end position="324"/>
    </location>
</feature>
<dbReference type="PROSITE" id="PS51178">
    <property type="entry name" value="PASTA"/>
    <property type="match status" value="3"/>
</dbReference>
<evidence type="ECO:0000313" key="15">
    <source>
        <dbReference type="Proteomes" id="UP001597192"/>
    </source>
</evidence>
<accession>A0ABW4CTL7</accession>
<evidence type="ECO:0000256" key="4">
    <source>
        <dbReference type="ARBA" id="ARBA00022741"/>
    </source>
</evidence>
<evidence type="ECO:0000256" key="1">
    <source>
        <dbReference type="ARBA" id="ARBA00012513"/>
    </source>
</evidence>
<dbReference type="CDD" id="cd06577">
    <property type="entry name" value="PASTA_pknB"/>
    <property type="match status" value="3"/>
</dbReference>
<dbReference type="InterPro" id="IPR005543">
    <property type="entry name" value="PASTA_dom"/>
</dbReference>
<evidence type="ECO:0000256" key="6">
    <source>
        <dbReference type="ARBA" id="ARBA00022840"/>
    </source>
</evidence>
<evidence type="ECO:0000256" key="8">
    <source>
        <dbReference type="ARBA" id="ARBA00048679"/>
    </source>
</evidence>
<dbReference type="NCBIfam" id="NF033483">
    <property type="entry name" value="PknB_PASTA_kin"/>
    <property type="match status" value="1"/>
</dbReference>
<dbReference type="PROSITE" id="PS50011">
    <property type="entry name" value="PROTEIN_KINASE_DOM"/>
    <property type="match status" value="1"/>
</dbReference>
<dbReference type="Pfam" id="PF03793">
    <property type="entry name" value="PASTA"/>
    <property type="match status" value="3"/>
</dbReference>
<evidence type="ECO:0000313" key="14">
    <source>
        <dbReference type="EMBL" id="MFD1432965.1"/>
    </source>
</evidence>
<dbReference type="PANTHER" id="PTHR43289">
    <property type="entry name" value="MITOGEN-ACTIVATED PROTEIN KINASE KINASE KINASE 20-RELATED"/>
    <property type="match status" value="1"/>
</dbReference>
<dbReference type="Proteomes" id="UP001597192">
    <property type="component" value="Unassembled WGS sequence"/>
</dbReference>
<feature type="domain" description="PASTA" evidence="13">
    <location>
        <begin position="435"/>
        <end position="501"/>
    </location>
</feature>
<protein>
    <recommendedName>
        <fullName evidence="1">non-specific serine/threonine protein kinase</fullName>
        <ecNumber evidence="1">2.7.11.1</ecNumber>
    </recommendedName>
</protein>
<reference evidence="15" key="1">
    <citation type="journal article" date="2019" name="Int. J. Syst. Evol. Microbiol.">
        <title>The Global Catalogue of Microorganisms (GCM) 10K type strain sequencing project: providing services to taxonomists for standard genome sequencing and annotation.</title>
        <authorList>
            <consortium name="The Broad Institute Genomics Platform"/>
            <consortium name="The Broad Institute Genome Sequencing Center for Infectious Disease"/>
            <person name="Wu L."/>
            <person name="Ma J."/>
        </authorList>
    </citation>
    <scope>NUCLEOTIDE SEQUENCE [LARGE SCALE GENOMIC DNA]</scope>
    <source>
        <strain evidence="15">CCM 8947</strain>
    </source>
</reference>
<dbReference type="SMART" id="SM00740">
    <property type="entry name" value="PASTA"/>
    <property type="match status" value="3"/>
</dbReference>
<feature type="domain" description="Protein kinase" evidence="12">
    <location>
        <begin position="12"/>
        <end position="272"/>
    </location>
</feature>
<dbReference type="EC" id="2.7.11.1" evidence="1"/>
<comment type="caution">
    <text evidence="14">The sequence shown here is derived from an EMBL/GenBank/DDBJ whole genome shotgun (WGS) entry which is preliminary data.</text>
</comment>
<dbReference type="Gene3D" id="3.30.10.20">
    <property type="match status" value="3"/>
</dbReference>
<keyword evidence="4 9" id="KW-0547">Nucleotide-binding</keyword>
<evidence type="ECO:0000256" key="9">
    <source>
        <dbReference type="PROSITE-ProRule" id="PRU10141"/>
    </source>
</evidence>
<dbReference type="CDD" id="cd14014">
    <property type="entry name" value="STKc_PknB_like"/>
    <property type="match status" value="1"/>
</dbReference>
<dbReference type="PROSITE" id="PS00107">
    <property type="entry name" value="PROTEIN_KINASE_ATP"/>
    <property type="match status" value="1"/>
</dbReference>
<feature type="binding site" evidence="9">
    <location>
        <position position="41"/>
    </location>
    <ligand>
        <name>ATP</name>
        <dbReference type="ChEBI" id="CHEBI:30616"/>
    </ligand>
</feature>
<keyword evidence="11" id="KW-0472">Membrane</keyword>
<dbReference type="Gene3D" id="1.10.510.10">
    <property type="entry name" value="Transferase(Phosphotransferase) domain 1"/>
    <property type="match status" value="1"/>
</dbReference>
<name>A0ABW4CTL7_9LACO</name>
<dbReference type="InterPro" id="IPR000719">
    <property type="entry name" value="Prot_kinase_dom"/>
</dbReference>
<feature type="region of interest" description="Disordered" evidence="10">
    <location>
        <begin position="579"/>
        <end position="608"/>
    </location>
</feature>
<keyword evidence="11" id="KW-0812">Transmembrane</keyword>
<evidence type="ECO:0000256" key="7">
    <source>
        <dbReference type="ARBA" id="ARBA00047899"/>
    </source>
</evidence>
<comment type="catalytic activity">
    <reaction evidence="7">
        <text>L-threonyl-[protein] + ATP = O-phospho-L-threonyl-[protein] + ADP + H(+)</text>
        <dbReference type="Rhea" id="RHEA:46608"/>
        <dbReference type="Rhea" id="RHEA-COMP:11060"/>
        <dbReference type="Rhea" id="RHEA-COMP:11605"/>
        <dbReference type="ChEBI" id="CHEBI:15378"/>
        <dbReference type="ChEBI" id="CHEBI:30013"/>
        <dbReference type="ChEBI" id="CHEBI:30616"/>
        <dbReference type="ChEBI" id="CHEBI:61977"/>
        <dbReference type="ChEBI" id="CHEBI:456216"/>
        <dbReference type="EC" id="2.7.11.1"/>
    </reaction>
</comment>
<feature type="compositionally biased region" description="Low complexity" evidence="10">
    <location>
        <begin position="587"/>
        <end position="607"/>
    </location>
</feature>
<dbReference type="InterPro" id="IPR011009">
    <property type="entry name" value="Kinase-like_dom_sf"/>
</dbReference>
<dbReference type="InterPro" id="IPR017441">
    <property type="entry name" value="Protein_kinase_ATP_BS"/>
</dbReference>
<feature type="transmembrane region" description="Helical" evidence="11">
    <location>
        <begin position="343"/>
        <end position="364"/>
    </location>
</feature>
<dbReference type="Gene3D" id="3.30.200.20">
    <property type="entry name" value="Phosphorylase Kinase, domain 1"/>
    <property type="match status" value="1"/>
</dbReference>
<dbReference type="InterPro" id="IPR008271">
    <property type="entry name" value="Ser/Thr_kinase_AS"/>
</dbReference>
<keyword evidence="3" id="KW-0808">Transferase</keyword>
<dbReference type="RefSeq" id="WP_125698415.1">
    <property type="nucleotide sequence ID" value="NZ_JBHTOG010000049.1"/>
</dbReference>
<dbReference type="PANTHER" id="PTHR43289:SF34">
    <property type="entry name" value="SERINE_THREONINE-PROTEIN KINASE YBDM-RELATED"/>
    <property type="match status" value="1"/>
</dbReference>
<evidence type="ECO:0000259" key="13">
    <source>
        <dbReference type="PROSITE" id="PS51178"/>
    </source>
</evidence>
<feature type="region of interest" description="Disordered" evidence="10">
    <location>
        <begin position="312"/>
        <end position="336"/>
    </location>
</feature>
<organism evidence="14 15">
    <name type="scientific">Lacticaseibacillus yichunensis</name>
    <dbReference type="NCBI Taxonomy" id="2486015"/>
    <lineage>
        <taxon>Bacteria</taxon>
        <taxon>Bacillati</taxon>
        <taxon>Bacillota</taxon>
        <taxon>Bacilli</taxon>
        <taxon>Lactobacillales</taxon>
        <taxon>Lactobacillaceae</taxon>
        <taxon>Lacticaseibacillus</taxon>
    </lineage>
</organism>
<gene>
    <name evidence="14" type="primary">pknB</name>
    <name evidence="14" type="ORF">ACFQ47_09830</name>
</gene>
<dbReference type="EMBL" id="JBHTOG010000049">
    <property type="protein sequence ID" value="MFD1432965.1"/>
    <property type="molecule type" value="Genomic_DNA"/>
</dbReference>
<evidence type="ECO:0000259" key="12">
    <source>
        <dbReference type="PROSITE" id="PS50011"/>
    </source>
</evidence>
<dbReference type="Pfam" id="PF00069">
    <property type="entry name" value="Pkinase"/>
    <property type="match status" value="1"/>
</dbReference>
<keyword evidence="5 14" id="KW-0418">Kinase</keyword>
<comment type="catalytic activity">
    <reaction evidence="8">
        <text>L-seryl-[protein] + ATP = O-phospho-L-seryl-[protein] + ADP + H(+)</text>
        <dbReference type="Rhea" id="RHEA:17989"/>
        <dbReference type="Rhea" id="RHEA-COMP:9863"/>
        <dbReference type="Rhea" id="RHEA-COMP:11604"/>
        <dbReference type="ChEBI" id="CHEBI:15378"/>
        <dbReference type="ChEBI" id="CHEBI:29999"/>
        <dbReference type="ChEBI" id="CHEBI:30616"/>
        <dbReference type="ChEBI" id="CHEBI:83421"/>
        <dbReference type="ChEBI" id="CHEBI:456216"/>
        <dbReference type="EC" id="2.7.11.1"/>
    </reaction>
</comment>
<proteinExistence type="predicted"/>
<keyword evidence="15" id="KW-1185">Reference proteome</keyword>
<dbReference type="SMART" id="SM00220">
    <property type="entry name" value="S_TKc"/>
    <property type="match status" value="1"/>
</dbReference>
<evidence type="ECO:0000256" key="10">
    <source>
        <dbReference type="SAM" id="MobiDB-lite"/>
    </source>
</evidence>